<sequence length="302" mass="33239">MAKFFNLFLVLAVVLVFAAAIQAQRCGPNQEFYPCGSACPPKCGESGMKACTMRCVVGCQCKQVYKHQQCQFKNQLISNLITNFQTSIKNQKETNMAKLFQNIFFVLVVVLAFVAATQAEDCGENKEFNTCGSACPDRCGDSGMRACTMQCVVGCQCKRGYMLNSKDECVLPEDSEDCGKNEEFNTCGSACPDRCGESGMRACTMQCVVGCQCKRERFIKIKKEIMAKLFQQIFLIFAIILAFAATIQAQGKQCPPNQEWKTCGTACPARCGEPAPKFCTYQCIVGCQCKDGYMLKSNGDCV</sequence>
<accession>A0A0L0CHU5</accession>
<dbReference type="Gene3D" id="2.10.25.10">
    <property type="entry name" value="Laminin"/>
    <property type="match status" value="4"/>
</dbReference>
<name>A0A0L0CHU5_LUCCU</name>
<feature type="transmembrane region" description="Helical" evidence="3">
    <location>
        <begin position="99"/>
        <end position="116"/>
    </location>
</feature>
<dbReference type="InterPro" id="IPR002919">
    <property type="entry name" value="TIL_dom"/>
</dbReference>
<evidence type="ECO:0000256" key="1">
    <source>
        <dbReference type="ARBA" id="ARBA00022690"/>
    </source>
</evidence>
<reference evidence="6 7" key="1">
    <citation type="journal article" date="2015" name="Nat. Commun.">
        <title>Lucilia cuprina genome unlocks parasitic fly biology to underpin future interventions.</title>
        <authorList>
            <person name="Anstead C.A."/>
            <person name="Korhonen P.K."/>
            <person name="Young N.D."/>
            <person name="Hall R.S."/>
            <person name="Jex A.R."/>
            <person name="Murali S.C."/>
            <person name="Hughes D.S."/>
            <person name="Lee S.F."/>
            <person name="Perry T."/>
            <person name="Stroehlein A.J."/>
            <person name="Ansell B.R."/>
            <person name="Breugelmans B."/>
            <person name="Hofmann A."/>
            <person name="Qu J."/>
            <person name="Dugan S."/>
            <person name="Lee S.L."/>
            <person name="Chao H."/>
            <person name="Dinh H."/>
            <person name="Han Y."/>
            <person name="Doddapaneni H.V."/>
            <person name="Worley K.C."/>
            <person name="Muzny D.M."/>
            <person name="Ioannidis P."/>
            <person name="Waterhouse R.M."/>
            <person name="Zdobnov E.M."/>
            <person name="James P.J."/>
            <person name="Bagnall N.H."/>
            <person name="Kotze A.C."/>
            <person name="Gibbs R.A."/>
            <person name="Richards S."/>
            <person name="Batterham P."/>
            <person name="Gasser R.B."/>
        </authorList>
    </citation>
    <scope>NUCLEOTIDE SEQUENCE [LARGE SCALE GENOMIC DNA]</scope>
    <source>
        <strain evidence="6 7">LS</strain>
        <tissue evidence="6">Full body</tissue>
    </source>
</reference>
<feature type="non-terminal residue" evidence="6">
    <location>
        <position position="302"/>
    </location>
</feature>
<dbReference type="OrthoDB" id="6236007at2759"/>
<evidence type="ECO:0000256" key="3">
    <source>
        <dbReference type="SAM" id="Phobius"/>
    </source>
</evidence>
<evidence type="ECO:0000256" key="4">
    <source>
        <dbReference type="SAM" id="SignalP"/>
    </source>
</evidence>
<keyword evidence="4" id="KW-0732">Signal</keyword>
<proteinExistence type="predicted"/>
<dbReference type="PANTHER" id="PTHR23259">
    <property type="entry name" value="RIDDLE"/>
    <property type="match status" value="1"/>
</dbReference>
<evidence type="ECO:0000256" key="2">
    <source>
        <dbReference type="ARBA" id="ARBA00023157"/>
    </source>
</evidence>
<keyword evidence="2" id="KW-1015">Disulfide bond</keyword>
<gene>
    <name evidence="6" type="ORF">FF38_07677</name>
</gene>
<keyword evidence="3" id="KW-1133">Transmembrane helix</keyword>
<dbReference type="InterPro" id="IPR051368">
    <property type="entry name" value="SerProtInhib-TIL_Domain"/>
</dbReference>
<dbReference type="GO" id="GO:0030414">
    <property type="term" value="F:peptidase inhibitor activity"/>
    <property type="evidence" value="ECO:0007669"/>
    <property type="project" value="UniProtKB-KW"/>
</dbReference>
<dbReference type="SUPFAM" id="SSF57567">
    <property type="entry name" value="Serine protease inhibitors"/>
    <property type="match status" value="4"/>
</dbReference>
<protein>
    <recommendedName>
        <fullName evidence="5">TIL domain-containing protein</fullName>
    </recommendedName>
</protein>
<comment type="caution">
    <text evidence="6">The sequence shown here is derived from an EMBL/GenBank/DDBJ whole genome shotgun (WGS) entry which is preliminary data.</text>
</comment>
<keyword evidence="3" id="KW-0812">Transmembrane</keyword>
<organism evidence="6 7">
    <name type="scientific">Lucilia cuprina</name>
    <name type="common">Green bottle fly</name>
    <name type="synonym">Australian sheep blowfly</name>
    <dbReference type="NCBI Taxonomy" id="7375"/>
    <lineage>
        <taxon>Eukaryota</taxon>
        <taxon>Metazoa</taxon>
        <taxon>Ecdysozoa</taxon>
        <taxon>Arthropoda</taxon>
        <taxon>Hexapoda</taxon>
        <taxon>Insecta</taxon>
        <taxon>Pterygota</taxon>
        <taxon>Neoptera</taxon>
        <taxon>Endopterygota</taxon>
        <taxon>Diptera</taxon>
        <taxon>Brachycera</taxon>
        <taxon>Muscomorpha</taxon>
        <taxon>Oestroidea</taxon>
        <taxon>Calliphoridae</taxon>
        <taxon>Luciliinae</taxon>
        <taxon>Lucilia</taxon>
    </lineage>
</organism>
<feature type="domain" description="TIL" evidence="5">
    <location>
        <begin position="26"/>
        <end position="68"/>
    </location>
</feature>
<dbReference type="InterPro" id="IPR036084">
    <property type="entry name" value="Ser_inhib-like_sf"/>
</dbReference>
<keyword evidence="1" id="KW-0646">Protease inhibitor</keyword>
<evidence type="ECO:0000313" key="7">
    <source>
        <dbReference type="Proteomes" id="UP000037069"/>
    </source>
</evidence>
<dbReference type="OMA" id="LPPNACT"/>
<feature type="domain" description="TIL" evidence="5">
    <location>
        <begin position="254"/>
        <end position="302"/>
    </location>
</feature>
<dbReference type="CDD" id="cd19941">
    <property type="entry name" value="TIL"/>
    <property type="match status" value="4"/>
</dbReference>
<evidence type="ECO:0000313" key="6">
    <source>
        <dbReference type="EMBL" id="KNC31787.1"/>
    </source>
</evidence>
<feature type="signal peptide" evidence="4">
    <location>
        <begin position="1"/>
        <end position="23"/>
    </location>
</feature>
<dbReference type="AlphaFoldDB" id="A0A0L0CHU5"/>
<feature type="transmembrane region" description="Helical" evidence="3">
    <location>
        <begin position="225"/>
        <end position="247"/>
    </location>
</feature>
<dbReference type="PANTHER" id="PTHR23259:SF70">
    <property type="entry name" value="ACCESSORY GLAND PROTEIN ACP62F-RELATED"/>
    <property type="match status" value="1"/>
</dbReference>
<dbReference type="Proteomes" id="UP000037069">
    <property type="component" value="Unassembled WGS sequence"/>
</dbReference>
<evidence type="ECO:0000259" key="5">
    <source>
        <dbReference type="Pfam" id="PF01826"/>
    </source>
</evidence>
<feature type="domain" description="TIL" evidence="5">
    <location>
        <begin position="122"/>
        <end position="173"/>
    </location>
</feature>
<feature type="chain" id="PRO_5005536549" description="TIL domain-containing protein" evidence="4">
    <location>
        <begin position="24"/>
        <end position="302"/>
    </location>
</feature>
<keyword evidence="7" id="KW-1185">Reference proteome</keyword>
<dbReference type="Pfam" id="PF01826">
    <property type="entry name" value="TIL"/>
    <property type="match status" value="4"/>
</dbReference>
<feature type="domain" description="TIL" evidence="5">
    <location>
        <begin position="178"/>
        <end position="219"/>
    </location>
</feature>
<keyword evidence="3" id="KW-0472">Membrane</keyword>
<dbReference type="EMBL" id="JRES01000379">
    <property type="protein sequence ID" value="KNC31787.1"/>
    <property type="molecule type" value="Genomic_DNA"/>
</dbReference>